<dbReference type="Proteomes" id="UP001144372">
    <property type="component" value="Unassembled WGS sequence"/>
</dbReference>
<dbReference type="PRINTS" id="PR00474">
    <property type="entry name" value="GLU5KINASE"/>
</dbReference>
<comment type="pathway">
    <text evidence="1 9">Amino-acid biosynthesis; L-arginine biosynthesis; N(2)-acetyl-L-ornithine from L-glutamate: step 2/4.</text>
</comment>
<evidence type="ECO:0000256" key="6">
    <source>
        <dbReference type="ARBA" id="ARBA00022777"/>
    </source>
</evidence>
<evidence type="ECO:0000256" key="3">
    <source>
        <dbReference type="ARBA" id="ARBA00022605"/>
    </source>
</evidence>
<evidence type="ECO:0000256" key="4">
    <source>
        <dbReference type="ARBA" id="ARBA00022679"/>
    </source>
</evidence>
<dbReference type="FunFam" id="3.40.1160.10:FF:000004">
    <property type="entry name" value="Acetylglutamate kinase"/>
    <property type="match status" value="1"/>
</dbReference>
<feature type="binding site" evidence="9">
    <location>
        <position position="83"/>
    </location>
    <ligand>
        <name>substrate</name>
    </ligand>
</feature>
<dbReference type="GO" id="GO:0003991">
    <property type="term" value="F:acetylglutamate kinase activity"/>
    <property type="evidence" value="ECO:0007669"/>
    <property type="project" value="UniProtKB-UniRule"/>
</dbReference>
<comment type="similarity">
    <text evidence="9">Belongs to the acetylglutamate kinase family. ArgB subfamily.</text>
</comment>
<dbReference type="PANTHER" id="PTHR23342">
    <property type="entry name" value="N-ACETYLGLUTAMATE SYNTHASE"/>
    <property type="match status" value="1"/>
</dbReference>
<dbReference type="CDD" id="cd04250">
    <property type="entry name" value="AAK_NAGK-C"/>
    <property type="match status" value="1"/>
</dbReference>
<keyword evidence="2 9" id="KW-0055">Arginine biosynthesis</keyword>
<feature type="site" description="Transition state stabilizer" evidence="9">
    <location>
        <position position="248"/>
    </location>
</feature>
<evidence type="ECO:0000256" key="9">
    <source>
        <dbReference type="HAMAP-Rule" id="MF_00082"/>
    </source>
</evidence>
<keyword evidence="4 9" id="KW-0808">Transferase</keyword>
<evidence type="ECO:0000256" key="8">
    <source>
        <dbReference type="ARBA" id="ARBA00048141"/>
    </source>
</evidence>
<keyword evidence="7 9" id="KW-0067">ATP-binding</keyword>
<feature type="site" description="Transition state stabilizer" evidence="9">
    <location>
        <position position="26"/>
    </location>
</feature>
<gene>
    <name evidence="9 11" type="primary">argB</name>
    <name evidence="11" type="ORF">DAMNIGENAA_09190</name>
</gene>
<dbReference type="GO" id="GO:0042450">
    <property type="term" value="P:L-arginine biosynthetic process via ornithine"/>
    <property type="evidence" value="ECO:0007669"/>
    <property type="project" value="UniProtKB-UniRule"/>
</dbReference>
<comment type="subcellular location">
    <subcellularLocation>
        <location evidence="9">Cytoplasm</location>
    </subcellularLocation>
</comment>
<evidence type="ECO:0000256" key="1">
    <source>
        <dbReference type="ARBA" id="ARBA00004828"/>
    </source>
</evidence>
<feature type="domain" description="Aspartate/glutamate/uridylate kinase" evidence="10">
    <location>
        <begin position="22"/>
        <end position="267"/>
    </location>
</feature>
<dbReference type="PIRSF" id="PIRSF000728">
    <property type="entry name" value="NAGK"/>
    <property type="match status" value="1"/>
</dbReference>
<accession>A0A9W6FTK1</accession>
<evidence type="ECO:0000259" key="10">
    <source>
        <dbReference type="Pfam" id="PF00696"/>
    </source>
</evidence>
<dbReference type="InterPro" id="IPR004662">
    <property type="entry name" value="AcgluKinase_fam"/>
</dbReference>
<dbReference type="Pfam" id="PF00696">
    <property type="entry name" value="AA_kinase"/>
    <property type="match status" value="1"/>
</dbReference>
<keyword evidence="9" id="KW-0963">Cytoplasm</keyword>
<keyword evidence="5 9" id="KW-0547">Nucleotide-binding</keyword>
<sequence length="298" mass="32431">MIEKANILIEALPYIRRFYQQTVVIKYGGHAMVAEELKESFAQDIVLMKYIGIHPVVVHGGGPQIGRMLERIGIQSDFCAGMRVTDADTMDIVEMVLAGKINKEIVSLVNRHGGQAIGLSGKDGKLIEARKHHVFRYQGDDRPPEIIDIGLVGEVQRINVEILEVLEKSNIIPIIAPVGMGENGETYNINADLVAGHIAGALKAKKLILMTDVAGVLNKEGELISSMTVAEAADALQDETLRGGMIPKVQCSIDAVQAGTKKVHIVDGRIPHAVLLEMFTDAGIGTEIFKKRPKSKKE</sequence>
<feature type="binding site" evidence="9">
    <location>
        <position position="188"/>
    </location>
    <ligand>
        <name>substrate</name>
    </ligand>
</feature>
<keyword evidence="3 9" id="KW-0028">Amino-acid biosynthesis</keyword>
<dbReference type="NCBIfam" id="TIGR00761">
    <property type="entry name" value="argB"/>
    <property type="match status" value="1"/>
</dbReference>
<keyword evidence="12" id="KW-1185">Reference proteome</keyword>
<evidence type="ECO:0000256" key="7">
    <source>
        <dbReference type="ARBA" id="ARBA00022840"/>
    </source>
</evidence>
<comment type="function">
    <text evidence="9">Catalyzes the ATP-dependent phosphorylation of N-acetyl-L-glutamate.</text>
</comment>
<evidence type="ECO:0000313" key="12">
    <source>
        <dbReference type="Proteomes" id="UP001144372"/>
    </source>
</evidence>
<reference evidence="11" key="1">
    <citation type="submission" date="2022-12" db="EMBL/GenBank/DDBJ databases">
        <title>Reference genome sequencing for broad-spectrum identification of bacterial and archaeal isolates by mass spectrometry.</title>
        <authorList>
            <person name="Sekiguchi Y."/>
            <person name="Tourlousse D.M."/>
        </authorList>
    </citation>
    <scope>NUCLEOTIDE SEQUENCE</scope>
    <source>
        <strain evidence="11">ASRB1</strain>
    </source>
</reference>
<keyword evidence="6 9" id="KW-0418">Kinase</keyword>
<evidence type="ECO:0000256" key="5">
    <source>
        <dbReference type="ARBA" id="ARBA00022741"/>
    </source>
</evidence>
<dbReference type="GO" id="GO:0005524">
    <property type="term" value="F:ATP binding"/>
    <property type="evidence" value="ECO:0007669"/>
    <property type="project" value="UniProtKB-UniRule"/>
</dbReference>
<dbReference type="RefSeq" id="WP_281792494.1">
    <property type="nucleotide sequence ID" value="NZ_BSDR01000001.1"/>
</dbReference>
<proteinExistence type="inferred from homology"/>
<comment type="catalytic activity">
    <reaction evidence="8 9">
        <text>N-acetyl-L-glutamate + ATP = N-acetyl-L-glutamyl 5-phosphate + ADP</text>
        <dbReference type="Rhea" id="RHEA:14629"/>
        <dbReference type="ChEBI" id="CHEBI:30616"/>
        <dbReference type="ChEBI" id="CHEBI:44337"/>
        <dbReference type="ChEBI" id="CHEBI:57936"/>
        <dbReference type="ChEBI" id="CHEBI:456216"/>
        <dbReference type="EC" id="2.7.2.8"/>
    </reaction>
</comment>
<dbReference type="SUPFAM" id="SSF53633">
    <property type="entry name" value="Carbamate kinase-like"/>
    <property type="match status" value="1"/>
</dbReference>
<dbReference type="Gene3D" id="3.40.1160.10">
    <property type="entry name" value="Acetylglutamate kinase-like"/>
    <property type="match status" value="1"/>
</dbReference>
<dbReference type="EC" id="2.7.2.8" evidence="9"/>
<dbReference type="InterPro" id="IPR041727">
    <property type="entry name" value="NAGK-C"/>
</dbReference>
<dbReference type="HAMAP" id="MF_00082">
    <property type="entry name" value="ArgB"/>
    <property type="match status" value="1"/>
</dbReference>
<organism evidence="11 12">
    <name type="scientific">Desulforhabdus amnigena</name>
    <dbReference type="NCBI Taxonomy" id="40218"/>
    <lineage>
        <taxon>Bacteria</taxon>
        <taxon>Pseudomonadati</taxon>
        <taxon>Thermodesulfobacteriota</taxon>
        <taxon>Syntrophobacteria</taxon>
        <taxon>Syntrophobacterales</taxon>
        <taxon>Syntrophobacteraceae</taxon>
        <taxon>Desulforhabdus</taxon>
    </lineage>
</organism>
<dbReference type="InterPro" id="IPR037528">
    <property type="entry name" value="ArgB"/>
</dbReference>
<dbReference type="InterPro" id="IPR001048">
    <property type="entry name" value="Asp/Glu/Uridylate_kinase"/>
</dbReference>
<dbReference type="AlphaFoldDB" id="A0A9W6FTK1"/>
<feature type="binding site" evidence="9">
    <location>
        <begin position="61"/>
        <end position="62"/>
    </location>
    <ligand>
        <name>substrate</name>
    </ligand>
</feature>
<dbReference type="InterPro" id="IPR036393">
    <property type="entry name" value="AceGlu_kinase-like_sf"/>
</dbReference>
<evidence type="ECO:0000313" key="11">
    <source>
        <dbReference type="EMBL" id="GLI33486.1"/>
    </source>
</evidence>
<dbReference type="PANTHER" id="PTHR23342:SF0">
    <property type="entry name" value="N-ACETYLGLUTAMATE SYNTHASE, MITOCHONDRIAL"/>
    <property type="match status" value="1"/>
</dbReference>
<dbReference type="GO" id="GO:0005737">
    <property type="term" value="C:cytoplasm"/>
    <property type="evidence" value="ECO:0007669"/>
    <property type="project" value="UniProtKB-SubCell"/>
</dbReference>
<comment type="caution">
    <text evidence="11">The sequence shown here is derived from an EMBL/GenBank/DDBJ whole genome shotgun (WGS) entry which is preliminary data.</text>
</comment>
<name>A0A9W6FTK1_9BACT</name>
<evidence type="ECO:0000256" key="2">
    <source>
        <dbReference type="ARBA" id="ARBA00022571"/>
    </source>
</evidence>
<dbReference type="EMBL" id="BSDR01000001">
    <property type="protein sequence ID" value="GLI33486.1"/>
    <property type="molecule type" value="Genomic_DNA"/>
</dbReference>
<dbReference type="InterPro" id="IPR001057">
    <property type="entry name" value="Glu/AcGlu_kinase"/>
</dbReference>
<protein>
    <recommendedName>
        <fullName evidence="9">Acetylglutamate kinase</fullName>
        <ecNumber evidence="9">2.7.2.8</ecNumber>
    </recommendedName>
    <alternativeName>
        <fullName evidence="9">N-acetyl-L-glutamate 5-phosphotransferase</fullName>
    </alternativeName>
    <alternativeName>
        <fullName evidence="9">NAG kinase</fullName>
        <shortName evidence="9">NAGK</shortName>
    </alternativeName>
</protein>